<proteinExistence type="predicted"/>
<evidence type="ECO:0000313" key="3">
    <source>
        <dbReference type="EMBL" id="KUN53005.1"/>
    </source>
</evidence>
<dbReference type="EMBL" id="LMWU01000088">
    <property type="protein sequence ID" value="KUN53005.1"/>
    <property type="molecule type" value="Genomic_DNA"/>
</dbReference>
<dbReference type="STRING" id="58343.AQJ46_50600"/>
<gene>
    <name evidence="3" type="ORF">AQJ46_50600</name>
</gene>
<name>A0A124HUZ9_9ACTN</name>
<evidence type="ECO:0000256" key="1">
    <source>
        <dbReference type="ARBA" id="ARBA00023002"/>
    </source>
</evidence>
<accession>A0A124HUZ9</accession>
<dbReference type="PANTHER" id="PTHR30466:SF1">
    <property type="entry name" value="FMN REDUCTASE (NADH) RUTF"/>
    <property type="match status" value="1"/>
</dbReference>
<dbReference type="Proteomes" id="UP000053669">
    <property type="component" value="Unassembled WGS sequence"/>
</dbReference>
<dbReference type="SUPFAM" id="SSF50475">
    <property type="entry name" value="FMN-binding split barrel"/>
    <property type="match status" value="1"/>
</dbReference>
<dbReference type="InterPro" id="IPR012349">
    <property type="entry name" value="Split_barrel_FMN-bd"/>
</dbReference>
<dbReference type="SMART" id="SM00903">
    <property type="entry name" value="Flavin_Reduct"/>
    <property type="match status" value="1"/>
</dbReference>
<reference evidence="3 4" key="1">
    <citation type="submission" date="2015-10" db="EMBL/GenBank/DDBJ databases">
        <title>Draft genome sequence of Streptomyces canus DSM 40017, type strain for the species Streptomyces canus.</title>
        <authorList>
            <person name="Ruckert C."/>
            <person name="Winkler A."/>
            <person name="Kalinowski J."/>
            <person name="Kampfer P."/>
            <person name="Glaeser S."/>
        </authorList>
    </citation>
    <scope>NUCLEOTIDE SEQUENCE [LARGE SCALE GENOMIC DNA]</scope>
    <source>
        <strain evidence="3 4">DSM 40017</strain>
    </source>
</reference>
<dbReference type="GO" id="GO:0042602">
    <property type="term" value="F:riboflavin reductase (NADPH) activity"/>
    <property type="evidence" value="ECO:0007669"/>
    <property type="project" value="TreeGrafter"/>
</dbReference>
<dbReference type="InterPro" id="IPR050268">
    <property type="entry name" value="NADH-dep_flavin_reductase"/>
</dbReference>
<dbReference type="PANTHER" id="PTHR30466">
    <property type="entry name" value="FLAVIN REDUCTASE"/>
    <property type="match status" value="1"/>
</dbReference>
<dbReference type="AlphaFoldDB" id="A0A124HUZ9"/>
<protein>
    <submittedName>
        <fullName evidence="3">Flavin reductase</fullName>
    </submittedName>
</protein>
<keyword evidence="1" id="KW-0560">Oxidoreductase</keyword>
<dbReference type="RefSeq" id="WP_057613793.1">
    <property type="nucleotide sequence ID" value="NZ_JBEXNU010000031.1"/>
</dbReference>
<comment type="caution">
    <text evidence="3">The sequence shown here is derived from an EMBL/GenBank/DDBJ whole genome shotgun (WGS) entry which is preliminary data.</text>
</comment>
<dbReference type="Gene3D" id="2.30.110.10">
    <property type="entry name" value="Electron Transport, Fmn-binding Protein, Chain A"/>
    <property type="match status" value="1"/>
</dbReference>
<evidence type="ECO:0000259" key="2">
    <source>
        <dbReference type="SMART" id="SM00903"/>
    </source>
</evidence>
<dbReference type="GO" id="GO:0010181">
    <property type="term" value="F:FMN binding"/>
    <property type="evidence" value="ECO:0007669"/>
    <property type="project" value="InterPro"/>
</dbReference>
<evidence type="ECO:0000313" key="4">
    <source>
        <dbReference type="Proteomes" id="UP000053669"/>
    </source>
</evidence>
<organism evidence="3 4">
    <name type="scientific">Streptomyces canus</name>
    <dbReference type="NCBI Taxonomy" id="58343"/>
    <lineage>
        <taxon>Bacteria</taxon>
        <taxon>Bacillati</taxon>
        <taxon>Actinomycetota</taxon>
        <taxon>Actinomycetes</taxon>
        <taxon>Kitasatosporales</taxon>
        <taxon>Streptomycetaceae</taxon>
        <taxon>Streptomyces</taxon>
        <taxon>Streptomyces aurantiacus group</taxon>
    </lineage>
</organism>
<dbReference type="InterPro" id="IPR002563">
    <property type="entry name" value="Flavin_Rdtase-like_dom"/>
</dbReference>
<feature type="domain" description="Flavin reductase like" evidence="2">
    <location>
        <begin position="14"/>
        <end position="158"/>
    </location>
</feature>
<dbReference type="GO" id="GO:0006208">
    <property type="term" value="P:pyrimidine nucleobase catabolic process"/>
    <property type="evidence" value="ECO:0007669"/>
    <property type="project" value="TreeGrafter"/>
</dbReference>
<sequence>MPADTQELDFTRAMARVPGPVVVTTTVDETGRRWGFTASSFVSLSLIPPLVTVSLDKNASTHAAFANADHFMVNVLAHDQSDIARRFARSGVDRFASGDAVPLERGLPGIPGAVVRLVCRMHDVVDGGDHSMLIGRVLDCVTPVDREALVYVDRGFVRPAGSAPEVARAH</sequence>
<dbReference type="Pfam" id="PF01613">
    <property type="entry name" value="Flavin_Reduct"/>
    <property type="match status" value="1"/>
</dbReference>